<reference evidence="2" key="1">
    <citation type="journal article" date="2021" name="Science">
        <title>Hunting the eagle killer: A cyanobacterial neurotoxin causes vacuolar myelinopathy.</title>
        <authorList>
            <person name="Breinlinger S."/>
            <person name="Phillips T.J."/>
            <person name="Haram B.N."/>
            <person name="Mares J."/>
            <person name="Martinez Yerena J.A."/>
            <person name="Hrouzek P."/>
            <person name="Sobotka R."/>
            <person name="Henderson W.M."/>
            <person name="Schmieder P."/>
            <person name="Williams S.M."/>
            <person name="Lauderdale J.D."/>
            <person name="Wilde H.D."/>
            <person name="Gerrin W."/>
            <person name="Kust A."/>
            <person name="Washington J.W."/>
            <person name="Wagner C."/>
            <person name="Geier B."/>
            <person name="Liebeke M."/>
            <person name="Enke H."/>
            <person name="Niedermeyer T.H.J."/>
            <person name="Wilde S.B."/>
        </authorList>
    </citation>
    <scope>NUCLEOTIDE SEQUENCE [LARGE SCALE GENOMIC DNA]</scope>
    <source>
        <strain evidence="2">Thurmond2011</strain>
    </source>
</reference>
<gene>
    <name evidence="1" type="ORF">G7B40_030295</name>
</gene>
<dbReference type="AlphaFoldDB" id="A0AAP5ICC0"/>
<dbReference type="Proteomes" id="UP000667802">
    <property type="component" value="Unassembled WGS sequence"/>
</dbReference>
<name>A0AAP5ICC0_9CYAN</name>
<evidence type="ECO:0000313" key="1">
    <source>
        <dbReference type="EMBL" id="MDR9898816.1"/>
    </source>
</evidence>
<dbReference type="RefSeq" id="WP_208350433.1">
    <property type="nucleotide sequence ID" value="NZ_JAALHA020000020.1"/>
</dbReference>
<organism evidence="1 2">
    <name type="scientific">Aetokthonos hydrillicola Thurmond2011</name>
    <dbReference type="NCBI Taxonomy" id="2712845"/>
    <lineage>
        <taxon>Bacteria</taxon>
        <taxon>Bacillati</taxon>
        <taxon>Cyanobacteriota</taxon>
        <taxon>Cyanophyceae</taxon>
        <taxon>Nostocales</taxon>
        <taxon>Hapalosiphonaceae</taxon>
        <taxon>Aetokthonos</taxon>
    </lineage>
</organism>
<protein>
    <submittedName>
        <fullName evidence="1">Uncharacterized protein</fullName>
    </submittedName>
</protein>
<comment type="caution">
    <text evidence="1">The sequence shown here is derived from an EMBL/GenBank/DDBJ whole genome shotgun (WGS) entry which is preliminary data.</text>
</comment>
<sequence length="65" mass="7135">MFNRVVTLKCLGDVEGPRFLDGRTREGSVGLAPGTDGVFTGTRWEMTDLDDDKFPSGRPPVPPRN</sequence>
<keyword evidence="2" id="KW-1185">Reference proteome</keyword>
<evidence type="ECO:0000313" key="2">
    <source>
        <dbReference type="Proteomes" id="UP000667802"/>
    </source>
</evidence>
<accession>A0AAP5ICC0</accession>
<proteinExistence type="predicted"/>
<dbReference type="EMBL" id="JAALHA020000020">
    <property type="protein sequence ID" value="MDR9898816.1"/>
    <property type="molecule type" value="Genomic_DNA"/>
</dbReference>